<dbReference type="Gene3D" id="2.60.120.10">
    <property type="entry name" value="Jelly Rolls"/>
    <property type="match status" value="1"/>
</dbReference>
<dbReference type="Pfam" id="PF07883">
    <property type="entry name" value="Cupin_2"/>
    <property type="match status" value="1"/>
</dbReference>
<dbReference type="AlphaFoldDB" id="A0A1I7DVD1"/>
<evidence type="ECO:0000313" key="2">
    <source>
        <dbReference type="EMBL" id="SFU15614.1"/>
    </source>
</evidence>
<accession>A0A1I7DVD1</accession>
<name>A0A1I7DVD1_9ENTR</name>
<protein>
    <submittedName>
        <fullName evidence="2">Cupin domain-containing protein</fullName>
    </submittedName>
</protein>
<dbReference type="InterPro" id="IPR013096">
    <property type="entry name" value="Cupin_2"/>
</dbReference>
<proteinExistence type="predicted"/>
<organism evidence="2 3">
    <name type="scientific">Kosakonia arachidis</name>
    <dbReference type="NCBI Taxonomy" id="551989"/>
    <lineage>
        <taxon>Bacteria</taxon>
        <taxon>Pseudomonadati</taxon>
        <taxon>Pseudomonadota</taxon>
        <taxon>Gammaproteobacteria</taxon>
        <taxon>Enterobacterales</taxon>
        <taxon>Enterobacteriaceae</taxon>
        <taxon>Kosakonia</taxon>
    </lineage>
</organism>
<gene>
    <name evidence="2" type="ORF">SAMN05192562_10735</name>
</gene>
<dbReference type="InterPro" id="IPR011051">
    <property type="entry name" value="RmlC_Cupin_sf"/>
</dbReference>
<dbReference type="CDD" id="cd20299">
    <property type="entry name" value="cupin_YP766765-like"/>
    <property type="match status" value="1"/>
</dbReference>
<sequence length="113" mass="12361">MKVIQVSEAKAYDPPLHYGMVALKLCDGALCNAKQFWCGLSHFLPGGGAEWAYADSPTEKLYVVLDGAITIRTKTETRIVSKGEAVFIAPFEEREVINHTNFPTSMLVIASNA</sequence>
<evidence type="ECO:0000259" key="1">
    <source>
        <dbReference type="Pfam" id="PF07883"/>
    </source>
</evidence>
<dbReference type="OrthoDB" id="2886949at2"/>
<dbReference type="Proteomes" id="UP000199187">
    <property type="component" value="Unassembled WGS sequence"/>
</dbReference>
<evidence type="ECO:0000313" key="3">
    <source>
        <dbReference type="Proteomes" id="UP000199187"/>
    </source>
</evidence>
<dbReference type="SUPFAM" id="SSF51182">
    <property type="entry name" value="RmlC-like cupins"/>
    <property type="match status" value="1"/>
</dbReference>
<feature type="domain" description="Cupin type-2" evidence="1">
    <location>
        <begin position="41"/>
        <end position="109"/>
    </location>
</feature>
<dbReference type="RefSeq" id="WP_090125137.1">
    <property type="nucleotide sequence ID" value="NZ_CP045300.1"/>
</dbReference>
<keyword evidence="3" id="KW-1185">Reference proteome</keyword>
<dbReference type="InterPro" id="IPR014710">
    <property type="entry name" value="RmlC-like_jellyroll"/>
</dbReference>
<reference evidence="3" key="1">
    <citation type="submission" date="2016-10" db="EMBL/GenBank/DDBJ databases">
        <authorList>
            <person name="Varghese N."/>
            <person name="Submissions S."/>
        </authorList>
    </citation>
    <scope>NUCLEOTIDE SEQUENCE [LARGE SCALE GENOMIC DNA]</scope>
    <source>
        <strain evidence="3">Ah-143</strain>
    </source>
</reference>
<dbReference type="EMBL" id="FPAU01000007">
    <property type="protein sequence ID" value="SFU15614.1"/>
    <property type="molecule type" value="Genomic_DNA"/>
</dbReference>